<protein>
    <submittedName>
        <fullName evidence="2">Arylamine N-acetyltransferase</fullName>
    </submittedName>
</protein>
<dbReference type="Pfam" id="PF00797">
    <property type="entry name" value="Acetyltransf_2"/>
    <property type="match status" value="1"/>
</dbReference>
<sequence length="292" mass="31747">MSASAPPAPHAPEPDLDAYLARIGWQGSTEPSADVLRRLQRAHILAIPFENTEPLLARRTAAPSLQLPDVEAKLVRGRRGGYCYEQNTLFTAALRALGFEVRLLAARVLIGARPGTVRPRTHMCLLVHVPGETTGHLADVGFGTPGIPLTSVPLAEGEYEQEGGHRVRLLREHAPDRPLADWELHSLTPQGWNRLYGFTVEPFEAPDFDVANWQIATNPRSPFSQTPWIVRTLPGGAHRKLSGRTTLTLTESLTDGTRHERPVADGAEAVRVLDEKFGIGLPSGSRLLAGGG</sequence>
<evidence type="ECO:0000256" key="1">
    <source>
        <dbReference type="ARBA" id="ARBA00006547"/>
    </source>
</evidence>
<comment type="similarity">
    <text evidence="1">Belongs to the arylamine N-acetyltransferase family.</text>
</comment>
<dbReference type="Gene3D" id="3.30.2140.10">
    <property type="entry name" value="Arylamine N-acetyltransferase"/>
    <property type="match status" value="1"/>
</dbReference>
<name>A0A8E4H481_9ACTN</name>
<dbReference type="PANTHER" id="PTHR11786:SF0">
    <property type="entry name" value="ARYLAMINE N-ACETYLTRANSFERASE 4-RELATED"/>
    <property type="match status" value="1"/>
</dbReference>
<dbReference type="PANTHER" id="PTHR11786">
    <property type="entry name" value="N-HYDROXYARYLAMINE O-ACETYLTRANSFERASE"/>
    <property type="match status" value="1"/>
</dbReference>
<keyword evidence="2" id="KW-0808">Transferase</keyword>
<dbReference type="InterPro" id="IPR001447">
    <property type="entry name" value="Arylamine_N-AcTrfase"/>
</dbReference>
<dbReference type="AlphaFoldDB" id="A0A8E4H481"/>
<proteinExistence type="inferred from homology"/>
<accession>A0A8E4H481</accession>
<evidence type="ECO:0000313" key="2">
    <source>
        <dbReference type="EMBL" id="CAD2228233.1"/>
    </source>
</evidence>
<dbReference type="Gene3D" id="2.40.128.150">
    <property type="entry name" value="Cysteine proteinases"/>
    <property type="match status" value="1"/>
</dbReference>
<gene>
    <name evidence="2" type="primary">NAT1</name>
</gene>
<dbReference type="SUPFAM" id="SSF54001">
    <property type="entry name" value="Cysteine proteinases"/>
    <property type="match status" value="1"/>
</dbReference>
<dbReference type="GO" id="GO:0016407">
    <property type="term" value="F:acetyltransferase activity"/>
    <property type="evidence" value="ECO:0007669"/>
    <property type="project" value="InterPro"/>
</dbReference>
<dbReference type="EMBL" id="LR877259">
    <property type="protein sequence ID" value="CAD2228233.1"/>
    <property type="molecule type" value="Genomic_DNA"/>
</dbReference>
<organism evidence="2">
    <name type="scientific">Streptomyces sulphureus</name>
    <dbReference type="NCBI Taxonomy" id="47758"/>
    <lineage>
        <taxon>Bacteria</taxon>
        <taxon>Bacillati</taxon>
        <taxon>Actinomycetota</taxon>
        <taxon>Actinomycetes</taxon>
        <taxon>Kitasatosporales</taxon>
        <taxon>Streptomycetaceae</taxon>
        <taxon>Streptomyces</taxon>
    </lineage>
</organism>
<reference evidence="2" key="1">
    <citation type="submission" date="2020-08" db="EMBL/GenBank/DDBJ databases">
        <authorList>
            <person name="Boukouvala S."/>
        </authorList>
    </citation>
    <scope>NUCLEOTIDE SEQUENCE</scope>
    <source>
        <strain evidence="2">FBUA 1551</strain>
    </source>
</reference>
<dbReference type="InterPro" id="IPR038765">
    <property type="entry name" value="Papain-like_cys_pep_sf"/>
</dbReference>